<organism evidence="2 3">
    <name type="scientific">Altererythrobacter xiamenensis</name>
    <dbReference type="NCBI Taxonomy" id="1316679"/>
    <lineage>
        <taxon>Bacteria</taxon>
        <taxon>Pseudomonadati</taxon>
        <taxon>Pseudomonadota</taxon>
        <taxon>Alphaproteobacteria</taxon>
        <taxon>Sphingomonadales</taxon>
        <taxon>Erythrobacteraceae</taxon>
        <taxon>Altererythrobacter</taxon>
    </lineage>
</organism>
<proteinExistence type="predicted"/>
<dbReference type="RefSeq" id="WP_086438040.1">
    <property type="nucleotide sequence ID" value="NZ_FXWG01000002.1"/>
</dbReference>
<protein>
    <recommendedName>
        <fullName evidence="4">Secreted protein</fullName>
    </recommendedName>
</protein>
<evidence type="ECO:0000313" key="2">
    <source>
        <dbReference type="EMBL" id="SMQ69486.1"/>
    </source>
</evidence>
<reference evidence="3" key="1">
    <citation type="submission" date="2017-04" db="EMBL/GenBank/DDBJ databases">
        <authorList>
            <person name="Varghese N."/>
            <person name="Submissions S."/>
        </authorList>
    </citation>
    <scope>NUCLEOTIDE SEQUENCE [LARGE SCALE GENOMIC DNA]</scope>
</reference>
<dbReference type="OrthoDB" id="7594837at2"/>
<dbReference type="InterPro" id="IPR058067">
    <property type="entry name" value="CC_3452-like"/>
</dbReference>
<keyword evidence="3" id="KW-1185">Reference proteome</keyword>
<name>A0A1Y6F4W0_9SPHN</name>
<dbReference type="Proteomes" id="UP000194420">
    <property type="component" value="Unassembled WGS sequence"/>
</dbReference>
<evidence type="ECO:0000313" key="3">
    <source>
        <dbReference type="Proteomes" id="UP000194420"/>
    </source>
</evidence>
<evidence type="ECO:0008006" key="4">
    <source>
        <dbReference type="Google" id="ProtNLM"/>
    </source>
</evidence>
<dbReference type="NCBIfam" id="NF047636">
    <property type="entry name" value="CC_3452_fam"/>
    <property type="match status" value="1"/>
</dbReference>
<gene>
    <name evidence="2" type="ORF">SAMN06297468_1672</name>
</gene>
<dbReference type="InterPro" id="IPR058513">
    <property type="entry name" value="DUF8200"/>
</dbReference>
<dbReference type="AlphaFoldDB" id="A0A1Y6F4W0"/>
<accession>A0A1Y6F4W0</accession>
<dbReference type="EMBL" id="FXWG01000002">
    <property type="protein sequence ID" value="SMQ69486.1"/>
    <property type="molecule type" value="Genomic_DNA"/>
</dbReference>
<sequence length="113" mass="11620">MTLSTPRTGRLSVFALALVYTGLTFGAAVSPTPAVAATSGPYYVAELATPAEESRTVAGGVAWSCEGTTCVAAKGNSRPLRMCRGIQREFGEVVSFTAKGEALAEDKLASCNA</sequence>
<dbReference type="Pfam" id="PF26624">
    <property type="entry name" value="DUF8200"/>
    <property type="match status" value="1"/>
</dbReference>
<feature type="signal peptide" evidence="1">
    <location>
        <begin position="1"/>
        <end position="36"/>
    </location>
</feature>
<evidence type="ECO:0000256" key="1">
    <source>
        <dbReference type="SAM" id="SignalP"/>
    </source>
</evidence>
<feature type="chain" id="PRO_5013164876" description="Secreted protein" evidence="1">
    <location>
        <begin position="37"/>
        <end position="113"/>
    </location>
</feature>
<keyword evidence="1" id="KW-0732">Signal</keyword>